<dbReference type="AlphaFoldDB" id="A0A1A6FUQ9"/>
<feature type="region of interest" description="Disordered" evidence="1">
    <location>
        <begin position="74"/>
        <end position="106"/>
    </location>
</feature>
<dbReference type="EMBL" id="LZPO01117022">
    <property type="protein sequence ID" value="OBS57696.1"/>
    <property type="molecule type" value="Genomic_DNA"/>
</dbReference>
<dbReference type="Proteomes" id="UP000092124">
    <property type="component" value="Unassembled WGS sequence"/>
</dbReference>
<sequence>MAERSLKGAVLAIGLTREETWHSLPATRACPSRYSKEEFTPGNSVDAGLQKGGVKPMVSSTKFCQEDRSPGLSFLNGNNGLGGAEGSPSNWNLSPQEHRHPLGWKS</sequence>
<reference evidence="2 3" key="1">
    <citation type="submission" date="2016-06" db="EMBL/GenBank/DDBJ databases">
        <title>The Draft Genome Sequence and Annotation of the Desert Woodrat Neotoma lepida.</title>
        <authorList>
            <person name="Campbell M."/>
            <person name="Oakeson K.F."/>
            <person name="Yandell M."/>
            <person name="Halpert J.R."/>
            <person name="Dearing D."/>
        </authorList>
    </citation>
    <scope>NUCLEOTIDE SEQUENCE [LARGE SCALE GENOMIC DNA]</scope>
    <source>
        <strain evidence="2">417</strain>
        <tissue evidence="2">Liver</tissue>
    </source>
</reference>
<evidence type="ECO:0000256" key="1">
    <source>
        <dbReference type="SAM" id="MobiDB-lite"/>
    </source>
</evidence>
<accession>A0A1A6FUQ9</accession>
<protein>
    <submittedName>
        <fullName evidence="2">Uncharacterized protein</fullName>
    </submittedName>
</protein>
<name>A0A1A6FUQ9_NEOLE</name>
<keyword evidence="3" id="KW-1185">Reference proteome</keyword>
<comment type="caution">
    <text evidence="2">The sequence shown here is derived from an EMBL/GenBank/DDBJ whole genome shotgun (WGS) entry which is preliminary data.</text>
</comment>
<proteinExistence type="predicted"/>
<gene>
    <name evidence="2" type="ORF">A6R68_11175</name>
</gene>
<organism evidence="2 3">
    <name type="scientific">Neotoma lepida</name>
    <name type="common">Desert woodrat</name>
    <dbReference type="NCBI Taxonomy" id="56216"/>
    <lineage>
        <taxon>Eukaryota</taxon>
        <taxon>Metazoa</taxon>
        <taxon>Chordata</taxon>
        <taxon>Craniata</taxon>
        <taxon>Vertebrata</taxon>
        <taxon>Euteleostomi</taxon>
        <taxon>Mammalia</taxon>
        <taxon>Eutheria</taxon>
        <taxon>Euarchontoglires</taxon>
        <taxon>Glires</taxon>
        <taxon>Rodentia</taxon>
        <taxon>Myomorpha</taxon>
        <taxon>Muroidea</taxon>
        <taxon>Cricetidae</taxon>
        <taxon>Neotominae</taxon>
        <taxon>Neotoma</taxon>
    </lineage>
</organism>
<evidence type="ECO:0000313" key="2">
    <source>
        <dbReference type="EMBL" id="OBS57696.1"/>
    </source>
</evidence>
<evidence type="ECO:0000313" key="3">
    <source>
        <dbReference type="Proteomes" id="UP000092124"/>
    </source>
</evidence>